<gene>
    <name evidence="2" type="primary">jg13082</name>
    <name evidence="2" type="ORF">PAEG_LOCUS15530</name>
</gene>
<protein>
    <submittedName>
        <fullName evidence="2">Jg13082 protein</fullName>
    </submittedName>
</protein>
<evidence type="ECO:0000256" key="1">
    <source>
        <dbReference type="SAM" id="MobiDB-lite"/>
    </source>
</evidence>
<feature type="compositionally biased region" description="Low complexity" evidence="1">
    <location>
        <begin position="46"/>
        <end position="55"/>
    </location>
</feature>
<accession>A0A8S4RNT7</accession>
<organism evidence="2 3">
    <name type="scientific">Pararge aegeria aegeria</name>
    <dbReference type="NCBI Taxonomy" id="348720"/>
    <lineage>
        <taxon>Eukaryota</taxon>
        <taxon>Metazoa</taxon>
        <taxon>Ecdysozoa</taxon>
        <taxon>Arthropoda</taxon>
        <taxon>Hexapoda</taxon>
        <taxon>Insecta</taxon>
        <taxon>Pterygota</taxon>
        <taxon>Neoptera</taxon>
        <taxon>Endopterygota</taxon>
        <taxon>Lepidoptera</taxon>
        <taxon>Glossata</taxon>
        <taxon>Ditrysia</taxon>
        <taxon>Papilionoidea</taxon>
        <taxon>Nymphalidae</taxon>
        <taxon>Satyrinae</taxon>
        <taxon>Satyrini</taxon>
        <taxon>Parargina</taxon>
        <taxon>Pararge</taxon>
    </lineage>
</organism>
<dbReference type="OrthoDB" id="10050074at2759"/>
<evidence type="ECO:0000313" key="2">
    <source>
        <dbReference type="EMBL" id="CAH2238443.1"/>
    </source>
</evidence>
<proteinExistence type="predicted"/>
<reference evidence="2" key="1">
    <citation type="submission" date="2022-03" db="EMBL/GenBank/DDBJ databases">
        <authorList>
            <person name="Lindestad O."/>
        </authorList>
    </citation>
    <scope>NUCLEOTIDE SEQUENCE</scope>
</reference>
<keyword evidence="3" id="KW-1185">Reference proteome</keyword>
<feature type="region of interest" description="Disordered" evidence="1">
    <location>
        <begin position="1"/>
        <end position="83"/>
    </location>
</feature>
<dbReference type="Proteomes" id="UP000838756">
    <property type="component" value="Unassembled WGS sequence"/>
</dbReference>
<dbReference type="EMBL" id="CAKXAJ010025344">
    <property type="protein sequence ID" value="CAH2238443.1"/>
    <property type="molecule type" value="Genomic_DNA"/>
</dbReference>
<evidence type="ECO:0000313" key="3">
    <source>
        <dbReference type="Proteomes" id="UP000838756"/>
    </source>
</evidence>
<feature type="compositionally biased region" description="Basic and acidic residues" evidence="1">
    <location>
        <begin position="30"/>
        <end position="40"/>
    </location>
</feature>
<dbReference type="AlphaFoldDB" id="A0A8S4RNT7"/>
<name>A0A8S4RNT7_9NEOP</name>
<sequence>MDNADGKRSSSTPQPPSGRGVEPKRRRPKHVLDDPDDKITTDNVSQQNTHTQQTQRLRRRRRGPRFLTSSGRGSLPRSRGRSD</sequence>
<comment type="caution">
    <text evidence="2">The sequence shown here is derived from an EMBL/GenBank/DDBJ whole genome shotgun (WGS) entry which is preliminary data.</text>
</comment>